<sequence length="301" mass="31946">MRPNFHAIEAIAYGLGYGIKGLPTFFRLGWLPLLLLTGIAFFLMQQGVDFNFGGTETGANVEVTEEGMFGSSSVFMNKGFEINPEEWTGSVILASAGALLALILFVPALVAMTREAAGVEVRGGFLPAFGSPEVAYLVAVILSVLIFLLVILVAALGIAVPLGISGALLEGQLTEDSIGPIAIILILAFIAFLIWFGTRFSLFSYHAAVTGRIAPLEAFGLTGGRFWKLFGSWVLISIVVGLLGGLIELIGLGFAAFNMVFLPLLLQLVSQIYQSVAQTGFAGRVVGDLMATREHLAAENV</sequence>
<evidence type="ECO:0000313" key="3">
    <source>
        <dbReference type="Proteomes" id="UP001142610"/>
    </source>
</evidence>
<organism evidence="2 3">
    <name type="scientific">Parvularcula maris</name>
    <dbReference type="NCBI Taxonomy" id="2965077"/>
    <lineage>
        <taxon>Bacteria</taxon>
        <taxon>Pseudomonadati</taxon>
        <taxon>Pseudomonadota</taxon>
        <taxon>Alphaproteobacteria</taxon>
        <taxon>Parvularculales</taxon>
        <taxon>Parvularculaceae</taxon>
        <taxon>Parvularcula</taxon>
    </lineage>
</organism>
<dbReference type="AlphaFoldDB" id="A0A9X2L9A7"/>
<keyword evidence="3" id="KW-1185">Reference proteome</keyword>
<comment type="caution">
    <text evidence="2">The sequence shown here is derived from an EMBL/GenBank/DDBJ whole genome shotgun (WGS) entry which is preliminary data.</text>
</comment>
<feature type="transmembrane region" description="Helical" evidence="1">
    <location>
        <begin position="178"/>
        <end position="197"/>
    </location>
</feature>
<evidence type="ECO:0000256" key="1">
    <source>
        <dbReference type="SAM" id="Phobius"/>
    </source>
</evidence>
<evidence type="ECO:0000313" key="2">
    <source>
        <dbReference type="EMBL" id="MCQ8185434.1"/>
    </source>
</evidence>
<proteinExistence type="predicted"/>
<feature type="transmembrane region" description="Helical" evidence="1">
    <location>
        <begin position="233"/>
        <end position="266"/>
    </location>
</feature>
<keyword evidence="1" id="KW-0812">Transmembrane</keyword>
<evidence type="ECO:0008006" key="4">
    <source>
        <dbReference type="Google" id="ProtNLM"/>
    </source>
</evidence>
<dbReference type="Proteomes" id="UP001142610">
    <property type="component" value="Unassembled WGS sequence"/>
</dbReference>
<reference evidence="2" key="1">
    <citation type="submission" date="2022-07" db="EMBL/GenBank/DDBJ databases">
        <title>Parvularcula maris sp. nov., an algicidal bacterium isolated from seawater.</title>
        <authorList>
            <person name="Li F."/>
        </authorList>
    </citation>
    <scope>NUCLEOTIDE SEQUENCE</scope>
    <source>
        <strain evidence="2">BGMRC 0090</strain>
    </source>
</reference>
<name>A0A9X2L9A7_9PROT</name>
<dbReference type="EMBL" id="JANIBC010000005">
    <property type="protein sequence ID" value="MCQ8185434.1"/>
    <property type="molecule type" value="Genomic_DNA"/>
</dbReference>
<dbReference type="RefSeq" id="WP_256619320.1">
    <property type="nucleotide sequence ID" value="NZ_JANIBC010000005.1"/>
</dbReference>
<accession>A0A9X2L9A7</accession>
<keyword evidence="1" id="KW-1133">Transmembrane helix</keyword>
<gene>
    <name evidence="2" type="ORF">NOG11_08505</name>
</gene>
<keyword evidence="1" id="KW-0472">Membrane</keyword>
<feature type="transmembrane region" description="Helical" evidence="1">
    <location>
        <begin position="134"/>
        <end position="158"/>
    </location>
</feature>
<feature type="transmembrane region" description="Helical" evidence="1">
    <location>
        <begin position="25"/>
        <end position="44"/>
    </location>
</feature>
<protein>
    <recommendedName>
        <fullName evidence="4">Glycerophosphoryl diester phosphodiesterase membrane domain-containing protein</fullName>
    </recommendedName>
</protein>
<feature type="transmembrane region" description="Helical" evidence="1">
    <location>
        <begin position="91"/>
        <end position="113"/>
    </location>
</feature>